<dbReference type="Gene3D" id="3.40.50.300">
    <property type="entry name" value="P-loop containing nucleotide triphosphate hydrolases"/>
    <property type="match status" value="1"/>
</dbReference>
<dbReference type="EMBL" id="QAYE01000001">
    <property type="protein sequence ID" value="PTW48808.1"/>
    <property type="molecule type" value="Genomic_DNA"/>
</dbReference>
<proteinExistence type="predicted"/>
<dbReference type="Pfam" id="PF03237">
    <property type="entry name" value="Terminase_6N"/>
    <property type="match status" value="1"/>
</dbReference>
<keyword evidence="1" id="KW-1188">Viral release from host cell</keyword>
<dbReference type="Gene3D" id="3.30.420.240">
    <property type="match status" value="1"/>
</dbReference>
<dbReference type="InterPro" id="IPR035421">
    <property type="entry name" value="Terminase_6C"/>
</dbReference>
<dbReference type="InterPro" id="IPR027417">
    <property type="entry name" value="P-loop_NTPase"/>
</dbReference>
<evidence type="ECO:0000313" key="4">
    <source>
        <dbReference type="Proteomes" id="UP000244013"/>
    </source>
</evidence>
<evidence type="ECO:0000313" key="3">
    <source>
        <dbReference type="EMBL" id="PTW48808.1"/>
    </source>
</evidence>
<organism evidence="3 4">
    <name type="scientific">Sphingomonas faeni</name>
    <dbReference type="NCBI Taxonomy" id="185950"/>
    <lineage>
        <taxon>Bacteria</taxon>
        <taxon>Pseudomonadati</taxon>
        <taxon>Pseudomonadota</taxon>
        <taxon>Alphaproteobacteria</taxon>
        <taxon>Sphingomonadales</taxon>
        <taxon>Sphingomonadaceae</taxon>
        <taxon>Sphingomonas</taxon>
    </lineage>
</organism>
<dbReference type="AlphaFoldDB" id="A0A2T5UBD3"/>
<name>A0A2T5UBD3_9SPHN</name>
<evidence type="ECO:0000259" key="2">
    <source>
        <dbReference type="Pfam" id="PF17289"/>
    </source>
</evidence>
<protein>
    <submittedName>
        <fullName evidence="3">Phage terminase large subunit-like protein</fullName>
    </submittedName>
</protein>
<gene>
    <name evidence="3" type="ORF">C8J25_101307</name>
</gene>
<feature type="domain" description="Terminase large subunit gp17-like C-terminal" evidence="2">
    <location>
        <begin position="292"/>
        <end position="442"/>
    </location>
</feature>
<reference evidence="3 4" key="1">
    <citation type="submission" date="2018-04" db="EMBL/GenBank/DDBJ databases">
        <title>Genomic Encyclopedia of Type Strains, Phase III (KMG-III): the genomes of soil and plant-associated and newly described type strains.</title>
        <authorList>
            <person name="Whitman W."/>
        </authorList>
    </citation>
    <scope>NUCLEOTIDE SEQUENCE [LARGE SCALE GENOMIC DNA]</scope>
    <source>
        <strain evidence="3 4">MA-olki</strain>
    </source>
</reference>
<dbReference type="Pfam" id="PF17289">
    <property type="entry name" value="Terminase_6C"/>
    <property type="match status" value="1"/>
</dbReference>
<evidence type="ECO:0000256" key="1">
    <source>
        <dbReference type="ARBA" id="ARBA00022612"/>
    </source>
</evidence>
<comment type="caution">
    <text evidence="3">The sequence shown here is derived from an EMBL/GenBank/DDBJ whole genome shotgun (WGS) entry which is preliminary data.</text>
</comment>
<accession>A0A2T5UBD3</accession>
<sequence length="458" mass="48991">MTRSRSGEGDPGAVDPAPVAPVERDLVAELADLPVVHRAGIMRKLSVGQRNELRDRWRHWAHDGQYPPEGDWRIWLIRAGRGFGKTRAGAEWVSQIARDDPTARIALVGATIDDVRRVMVQGESGLIAVAHDNEALTWRSAVGEVHFGNGAKAYAYSAEAPEALRGPEHGWAWCDELAKWRYGDATWDNLMMGLRLGTVPRVLVTTTPRPVALMRRVMALPGLVETRGRTRDNPHLPVSFVEAVTATYAGTRLGRQELDGELIEDIAGALWTRALVESRRVAFAPELTRVVVGVDPPAGSISGGPGDACGIVVVALGVDGFGYVLEDASVSGASPEGWARAVAECAERHGADRVIAEANQGGTMVGSVLSGADRAMPVKLVHASLGKVARAEPVAALYECGRAWHVGAFPDLEDELCGLIAGGGYEGPGRSPDRADALVWAMTEVMLGPRARVSVRVL</sequence>
<dbReference type="Proteomes" id="UP000244013">
    <property type="component" value="Unassembled WGS sequence"/>
</dbReference>